<keyword evidence="3" id="KW-0964">Secreted</keyword>
<comment type="similarity">
    <text evidence="2">Belongs to the NPC2 family.</text>
</comment>
<dbReference type="InterPro" id="IPR014756">
    <property type="entry name" value="Ig_E-set"/>
</dbReference>
<dbReference type="SMART" id="SM00737">
    <property type="entry name" value="ML"/>
    <property type="match status" value="1"/>
</dbReference>
<dbReference type="Gene3D" id="2.60.40.770">
    <property type="match status" value="1"/>
</dbReference>
<dbReference type="OrthoDB" id="4937502at2759"/>
<dbReference type="SUPFAM" id="SSF81296">
    <property type="entry name" value="E set domains"/>
    <property type="match status" value="1"/>
</dbReference>
<evidence type="ECO:0000313" key="4">
    <source>
        <dbReference type="Proteomes" id="UP000095280"/>
    </source>
</evidence>
<dbReference type="AlphaFoldDB" id="A0A1I8GPB2"/>
<comment type="subcellular location">
    <subcellularLocation>
        <location evidence="1">Secreted</location>
    </subcellularLocation>
</comment>
<keyword evidence="4" id="KW-1185">Reference proteome</keyword>
<protein>
    <submittedName>
        <fullName evidence="5">ML domain-containing protein</fullName>
    </submittedName>
</protein>
<evidence type="ECO:0000313" key="5">
    <source>
        <dbReference type="WBParaSite" id="maker-uti_cns_0002670-snap-gene-0.19-mRNA-1"/>
    </source>
</evidence>
<name>A0A1I8GPB2_9PLAT</name>
<dbReference type="InterPro" id="IPR003172">
    <property type="entry name" value="ML_dom"/>
</dbReference>
<dbReference type="Pfam" id="PF02221">
    <property type="entry name" value="E1_DerP2_DerF2"/>
    <property type="match status" value="1"/>
</dbReference>
<proteinExistence type="inferred from homology"/>
<dbReference type="GO" id="GO:0005576">
    <property type="term" value="C:extracellular region"/>
    <property type="evidence" value="ECO:0007669"/>
    <property type="project" value="UniProtKB-SubCell"/>
</dbReference>
<evidence type="ECO:0000256" key="3">
    <source>
        <dbReference type="ARBA" id="ARBA00022525"/>
    </source>
</evidence>
<reference evidence="5" key="1">
    <citation type="submission" date="2016-11" db="UniProtKB">
        <authorList>
            <consortium name="WormBaseParasite"/>
        </authorList>
    </citation>
    <scope>IDENTIFICATION</scope>
</reference>
<sequence length="155" mass="17153">MLKQLAIACFSLMVCLAVCVDATNWRPCGGTGRNTVKFTVEGCEGRRLCPVRRGQSYWVEMQFRGSSDADTLVASVLGKSRGMSSAMPLSTNNFDSNACDYLNGGCPVRRNTVHTYRYPLFIEPFFPPSTYLINYGLKDATGRSQGCARLIIRVM</sequence>
<dbReference type="STRING" id="282301.A0A1I8GPB2"/>
<evidence type="ECO:0000256" key="1">
    <source>
        <dbReference type="ARBA" id="ARBA00004613"/>
    </source>
</evidence>
<evidence type="ECO:0000256" key="2">
    <source>
        <dbReference type="ARBA" id="ARBA00006370"/>
    </source>
</evidence>
<accession>A0A1I8GPB2</accession>
<dbReference type="Proteomes" id="UP000095280">
    <property type="component" value="Unplaced"/>
</dbReference>
<dbReference type="WBParaSite" id="maker-uti_cns_0002670-snap-gene-0.19-mRNA-1">
    <property type="protein sequence ID" value="maker-uti_cns_0002670-snap-gene-0.19-mRNA-1"/>
    <property type="gene ID" value="maker-uti_cns_0002670-snap-gene-0.19"/>
</dbReference>
<dbReference type="FunFam" id="2.60.40.770:FF:000001">
    <property type="entry name" value="NPC intracellular cholesterol transporter 2"/>
    <property type="match status" value="1"/>
</dbReference>
<organism evidence="4 5">
    <name type="scientific">Macrostomum lignano</name>
    <dbReference type="NCBI Taxonomy" id="282301"/>
    <lineage>
        <taxon>Eukaryota</taxon>
        <taxon>Metazoa</taxon>
        <taxon>Spiralia</taxon>
        <taxon>Lophotrochozoa</taxon>
        <taxon>Platyhelminthes</taxon>
        <taxon>Rhabditophora</taxon>
        <taxon>Macrostomorpha</taxon>
        <taxon>Macrostomida</taxon>
        <taxon>Macrostomidae</taxon>
        <taxon>Macrostomum</taxon>
    </lineage>
</organism>